<name>A0A6G0WT07_9STRA</name>
<organism evidence="1 2">
    <name type="scientific">Aphanomyces euteiches</name>
    <dbReference type="NCBI Taxonomy" id="100861"/>
    <lineage>
        <taxon>Eukaryota</taxon>
        <taxon>Sar</taxon>
        <taxon>Stramenopiles</taxon>
        <taxon>Oomycota</taxon>
        <taxon>Saprolegniomycetes</taxon>
        <taxon>Saprolegniales</taxon>
        <taxon>Verrucalvaceae</taxon>
        <taxon>Aphanomyces</taxon>
    </lineage>
</organism>
<dbReference type="Proteomes" id="UP000481153">
    <property type="component" value="Unassembled WGS sequence"/>
</dbReference>
<evidence type="ECO:0000313" key="2">
    <source>
        <dbReference type="Proteomes" id="UP000481153"/>
    </source>
</evidence>
<comment type="caution">
    <text evidence="1">The sequence shown here is derived from an EMBL/GenBank/DDBJ whole genome shotgun (WGS) entry which is preliminary data.</text>
</comment>
<keyword evidence="2" id="KW-1185">Reference proteome</keyword>
<proteinExistence type="predicted"/>
<accession>A0A6G0WT07</accession>
<gene>
    <name evidence="1" type="ORF">Ae201684_011994</name>
</gene>
<dbReference type="AlphaFoldDB" id="A0A6G0WT07"/>
<reference evidence="1 2" key="1">
    <citation type="submission" date="2019-07" db="EMBL/GenBank/DDBJ databases">
        <title>Genomics analysis of Aphanomyces spp. identifies a new class of oomycete effector associated with host adaptation.</title>
        <authorList>
            <person name="Gaulin E."/>
        </authorList>
    </citation>
    <scope>NUCLEOTIDE SEQUENCE [LARGE SCALE GENOMIC DNA]</scope>
    <source>
        <strain evidence="1 2">ATCC 201684</strain>
    </source>
</reference>
<evidence type="ECO:0000313" key="1">
    <source>
        <dbReference type="EMBL" id="KAF0730572.1"/>
    </source>
</evidence>
<protein>
    <submittedName>
        <fullName evidence="1">Uncharacterized protein</fullName>
    </submittedName>
</protein>
<dbReference type="EMBL" id="VJMJ01000153">
    <property type="protein sequence ID" value="KAF0730572.1"/>
    <property type="molecule type" value="Genomic_DNA"/>
</dbReference>
<sequence length="88" mass="9396">MYRGTSPSCAGDRGGVVVGVGGVVDGVETHIEAVRVNPSFPGEVFPGEEEELLRRTVARVGNDSKLKDMIKLSQLERSGRRSSGPARK</sequence>